<comment type="subcellular location">
    <subcellularLocation>
        <location evidence="1">Cell membrane</location>
        <topology evidence="1">Multi-pass membrane protein</topology>
    </subcellularLocation>
</comment>
<evidence type="ECO:0000256" key="8">
    <source>
        <dbReference type="SAM" id="Phobius"/>
    </source>
</evidence>
<dbReference type="GO" id="GO:0005886">
    <property type="term" value="C:plasma membrane"/>
    <property type="evidence" value="ECO:0007669"/>
    <property type="project" value="UniProtKB-SubCell"/>
</dbReference>
<dbReference type="Proteomes" id="UP000223527">
    <property type="component" value="Unassembled WGS sequence"/>
</dbReference>
<reference evidence="9 10" key="1">
    <citation type="submission" date="2017-10" db="EMBL/GenBank/DDBJ databases">
        <authorList>
            <person name="Banno H."/>
            <person name="Chua N.-H."/>
        </authorList>
    </citation>
    <scope>NUCLEOTIDE SEQUENCE [LARGE SCALE GENOMIC DNA]</scope>
    <source>
        <strain evidence="9 10">YW11</strain>
    </source>
</reference>
<keyword evidence="10" id="KW-1185">Reference proteome</keyword>
<name>A0A2C7ABE2_9PROT</name>
<dbReference type="Pfam" id="PF01594">
    <property type="entry name" value="AI-2E_transport"/>
    <property type="match status" value="1"/>
</dbReference>
<keyword evidence="7 8" id="KW-0472">Membrane</keyword>
<evidence type="ECO:0000313" key="9">
    <source>
        <dbReference type="EMBL" id="PHK93957.1"/>
    </source>
</evidence>
<sequence length="609" mass="64231">MAWRYSSLRREIPAMAETPPPTASSEAMDTRADAPALRVLQGIFGLLAAAFSIAVLALGRDLIVPLVLAVLLAFVLAPVVVVLQRLRVPQVLGVVAAVLLAAAAILGLGVVMGRQAGSLAADLPAYQQTMAAKLQSLRLGELMEEADSALRNLRQMMGDGIARRAAPGAAEMPPPATTAPSTDGATPLDVIRSLAGPVLAPLATAGIVILFAIFVLIYREDLRDRLIRLAGSSDLHRTTVALDDAARRLSRFFLAQVALNSLMGLTIGLALWMIGLPGPALWGILAGLMRFVPFIGTFIALVPPLLLAVAVDPGWSMALWVLLLFLVAEPLMAQVLEPAVYGHSTGLSPVSVILAATAWTFLWGPIGLLLATPLTVCLVVLGRHVPSLGFLDVMLGDRPPLQAHESFYQRALQRDARELARQAQRQLRERGSLAGYYDAVGLPALALADQDWSREVLSPERMEDVRGEVAALVGSLGKAPPPGPVQLVCAAGRGPLDDLAASMAVQALGAEGLRATILPAEAAPPEEASGAWLCCLSVLEAGNSADGIRYLIRRLQRQMPQARIVVGLWQAEAASPLLAELRADATGETIVTSLGELVALSRARPVAGI</sequence>
<feature type="transmembrane region" description="Helical" evidence="8">
    <location>
        <begin position="91"/>
        <end position="112"/>
    </location>
</feature>
<feature type="transmembrane region" description="Helical" evidence="8">
    <location>
        <begin position="353"/>
        <end position="381"/>
    </location>
</feature>
<evidence type="ECO:0000313" key="10">
    <source>
        <dbReference type="Proteomes" id="UP000223527"/>
    </source>
</evidence>
<keyword evidence="6 8" id="KW-1133">Transmembrane helix</keyword>
<proteinExistence type="inferred from homology"/>
<dbReference type="EMBL" id="PDNU01000034">
    <property type="protein sequence ID" value="PHK93957.1"/>
    <property type="molecule type" value="Genomic_DNA"/>
</dbReference>
<feature type="transmembrane region" description="Helical" evidence="8">
    <location>
        <begin position="252"/>
        <end position="274"/>
    </location>
</feature>
<evidence type="ECO:0000256" key="4">
    <source>
        <dbReference type="ARBA" id="ARBA00022475"/>
    </source>
</evidence>
<feature type="transmembrane region" description="Helical" evidence="8">
    <location>
        <begin position="314"/>
        <end position="333"/>
    </location>
</feature>
<comment type="caution">
    <text evidence="9">The sequence shown here is derived from an EMBL/GenBank/DDBJ whole genome shotgun (WGS) entry which is preliminary data.</text>
</comment>
<evidence type="ECO:0000256" key="7">
    <source>
        <dbReference type="ARBA" id="ARBA00023136"/>
    </source>
</evidence>
<dbReference type="AlphaFoldDB" id="A0A2C7ABE2"/>
<comment type="similarity">
    <text evidence="2">Belongs to the autoinducer-2 exporter (AI-2E) (TC 2.A.86) family.</text>
</comment>
<gene>
    <name evidence="9" type="ORF">CR162_16175</name>
</gene>
<organism evidence="9 10">
    <name type="scientific">Teichococcus rhizosphaerae</name>
    <dbReference type="NCBI Taxonomy" id="1335062"/>
    <lineage>
        <taxon>Bacteria</taxon>
        <taxon>Pseudomonadati</taxon>
        <taxon>Pseudomonadota</taxon>
        <taxon>Alphaproteobacteria</taxon>
        <taxon>Acetobacterales</taxon>
        <taxon>Roseomonadaceae</taxon>
        <taxon>Roseomonas</taxon>
    </lineage>
</organism>
<keyword evidence="5 8" id="KW-0812">Transmembrane</keyword>
<dbReference type="PANTHER" id="PTHR21716:SF53">
    <property type="entry name" value="PERMEASE PERM-RELATED"/>
    <property type="match status" value="1"/>
</dbReference>
<evidence type="ECO:0008006" key="11">
    <source>
        <dbReference type="Google" id="ProtNLM"/>
    </source>
</evidence>
<feature type="transmembrane region" description="Helical" evidence="8">
    <location>
        <begin position="36"/>
        <end position="57"/>
    </location>
</feature>
<keyword evidence="4" id="KW-1003">Cell membrane</keyword>
<evidence type="ECO:0000256" key="3">
    <source>
        <dbReference type="ARBA" id="ARBA00022448"/>
    </source>
</evidence>
<dbReference type="InterPro" id="IPR002549">
    <property type="entry name" value="AI-2E-like"/>
</dbReference>
<feature type="transmembrane region" description="Helical" evidence="8">
    <location>
        <begin position="280"/>
        <end position="302"/>
    </location>
</feature>
<evidence type="ECO:0000256" key="5">
    <source>
        <dbReference type="ARBA" id="ARBA00022692"/>
    </source>
</evidence>
<dbReference type="OrthoDB" id="9799225at2"/>
<evidence type="ECO:0000256" key="6">
    <source>
        <dbReference type="ARBA" id="ARBA00022989"/>
    </source>
</evidence>
<protein>
    <recommendedName>
        <fullName evidence="11">Transporter</fullName>
    </recommendedName>
</protein>
<accession>A0A2C7ABE2</accession>
<dbReference type="PANTHER" id="PTHR21716">
    <property type="entry name" value="TRANSMEMBRANE PROTEIN"/>
    <property type="match status" value="1"/>
</dbReference>
<evidence type="ECO:0000256" key="2">
    <source>
        <dbReference type="ARBA" id="ARBA00009773"/>
    </source>
</evidence>
<keyword evidence="3" id="KW-0813">Transport</keyword>
<feature type="transmembrane region" description="Helical" evidence="8">
    <location>
        <begin position="63"/>
        <end position="84"/>
    </location>
</feature>
<feature type="transmembrane region" description="Helical" evidence="8">
    <location>
        <begin position="198"/>
        <end position="218"/>
    </location>
</feature>
<evidence type="ECO:0000256" key="1">
    <source>
        <dbReference type="ARBA" id="ARBA00004651"/>
    </source>
</evidence>